<reference evidence="3" key="1">
    <citation type="submission" date="2019-05" db="EMBL/GenBank/DDBJ databases">
        <title>Candidatus Nanohalobium constans, a novel model system to study the DPANN nano-sized archaea: genomic and physiological characterization of a nanoarchaeon co-cultured with its chitinotrophic host.</title>
        <authorList>
            <person name="La Cono V."/>
            <person name="Arcadi E."/>
            <person name="Crisafi F."/>
            <person name="Denaro R."/>
            <person name="La Spada G."/>
            <person name="Messina E."/>
            <person name="Smedile F."/>
            <person name="Toshchakov S.V."/>
            <person name="Shevchenko M.A."/>
            <person name="Golyshin P.N."/>
            <person name="Golyshina O.V."/>
            <person name="Ferrer M."/>
            <person name="Rohde M."/>
            <person name="Mushegian A."/>
            <person name="Sorokin D.Y."/>
            <person name="Giuliano L."/>
            <person name="Yakimov M.M."/>
        </authorList>
    </citation>
    <scope>NUCLEOTIDE SEQUENCE [LARGE SCALE GENOMIC DNA]</scope>
    <source>
        <strain evidence="3">LC1Nh</strain>
    </source>
</reference>
<dbReference type="GeneID" id="42364402"/>
<proteinExistence type="predicted"/>
<dbReference type="GO" id="GO:0010212">
    <property type="term" value="P:response to ionizing radiation"/>
    <property type="evidence" value="ECO:0007669"/>
    <property type="project" value="TreeGrafter"/>
</dbReference>
<name>A0A5Q0UF02_9ARCH</name>
<dbReference type="GO" id="GO:0003677">
    <property type="term" value="F:DNA binding"/>
    <property type="evidence" value="ECO:0007669"/>
    <property type="project" value="UniProtKB-KW"/>
</dbReference>
<dbReference type="InterPro" id="IPR012340">
    <property type="entry name" value="NA-bd_OB-fold"/>
</dbReference>
<dbReference type="AlphaFoldDB" id="A0A5Q0UF02"/>
<dbReference type="RefSeq" id="WP_153549669.1">
    <property type="nucleotide sequence ID" value="NZ_CP040089.1"/>
</dbReference>
<protein>
    <submittedName>
        <fullName evidence="2">Replication factor A1</fullName>
    </submittedName>
</protein>
<dbReference type="EMBL" id="CP040089">
    <property type="protein sequence ID" value="QGA79931.1"/>
    <property type="molecule type" value="Genomic_DNA"/>
</dbReference>
<evidence type="ECO:0000313" key="3">
    <source>
        <dbReference type="Proteomes" id="UP000377803"/>
    </source>
</evidence>
<accession>A0A5Q0UF02</accession>
<organism evidence="2 3">
    <name type="scientific">Candidatus Nanohalobium constans</name>
    <dbReference type="NCBI Taxonomy" id="2565781"/>
    <lineage>
        <taxon>Archaea</taxon>
        <taxon>Candidatus Nanohalarchaeota</taxon>
        <taxon>Candidatus Nanohalobia</taxon>
        <taxon>Candidatus Nanohalobiales</taxon>
        <taxon>Candidatus Nanohalobiaceae</taxon>
        <taxon>Candidatus Nanohalobium</taxon>
    </lineage>
</organism>
<sequence length="333" mass="37682">MSAEEVVEKIVDETEMDEDEVQEKLEDKMEEFSGLVSEEGASHLVAKEHGVQIAEEQNEDLKIDNIVPDMRKVHVKSKVLNISDVNTFERDDDEEDGRVQNMVLGDETGTIRVTLWDEQTEIAEKIDEGNGIEIAGAYTVEDNQGEAELRLGDDVQVKMLDDDEVPEVDDSSSMSTKEVSIKEVNQEGNSYRVRGMLMKVYTSNPFYRVHPETGDTVRENDDGDYVTDDGEEVEDPEGRLAVSGVIDDGTETIRTVFFGDQAREVLEVDEETEKEMDTDTVEEAAVEAQGKELVIEGRTRFNDYFDRLEILCNSLEEVETKEEIERMLEVMEA</sequence>
<dbReference type="PANTHER" id="PTHR13356:SF0">
    <property type="entry name" value="SOSS COMPLEX SUBUNIT B HOMOLOG"/>
    <property type="match status" value="1"/>
</dbReference>
<gene>
    <name evidence="2" type="primary">rpa</name>
    <name evidence="2" type="ORF">LC1Nh_0022</name>
</gene>
<keyword evidence="3" id="KW-1185">Reference proteome</keyword>
<dbReference type="SUPFAM" id="SSF50249">
    <property type="entry name" value="Nucleic acid-binding proteins"/>
    <property type="match status" value="2"/>
</dbReference>
<dbReference type="PANTHER" id="PTHR13356">
    <property type="entry name" value="OB FOLD NUCLEIC ACID BINDING PROTEIN-RELATED"/>
    <property type="match status" value="1"/>
</dbReference>
<dbReference type="OrthoDB" id="6262at2157"/>
<dbReference type="Gene3D" id="2.40.50.140">
    <property type="entry name" value="Nucleic acid-binding proteins"/>
    <property type="match status" value="2"/>
</dbReference>
<evidence type="ECO:0000313" key="2">
    <source>
        <dbReference type="EMBL" id="QGA79931.1"/>
    </source>
</evidence>
<dbReference type="CDD" id="cd04491">
    <property type="entry name" value="SoSSB_OBF"/>
    <property type="match status" value="1"/>
</dbReference>
<evidence type="ECO:0000256" key="1">
    <source>
        <dbReference type="ARBA" id="ARBA00023125"/>
    </source>
</evidence>
<keyword evidence="1" id="KW-0238">DNA-binding</keyword>
<dbReference type="KEGG" id="ncon:LC1Nh_0022"/>
<dbReference type="GO" id="GO:0000724">
    <property type="term" value="P:double-strand break repair via homologous recombination"/>
    <property type="evidence" value="ECO:0007669"/>
    <property type="project" value="TreeGrafter"/>
</dbReference>
<dbReference type="InterPro" id="IPR051231">
    <property type="entry name" value="SOSS-B"/>
</dbReference>
<dbReference type="Proteomes" id="UP000377803">
    <property type="component" value="Chromosome"/>
</dbReference>